<dbReference type="InterPro" id="IPR016187">
    <property type="entry name" value="CTDL_fold"/>
</dbReference>
<dbReference type="InterPro" id="IPR018378">
    <property type="entry name" value="C-type_lectin_CS"/>
</dbReference>
<dbReference type="PROSITE" id="PS00615">
    <property type="entry name" value="C_TYPE_LECTIN_1"/>
    <property type="match status" value="1"/>
</dbReference>
<dbReference type="PROSITE" id="PS51257">
    <property type="entry name" value="PROKAR_LIPOPROTEIN"/>
    <property type="match status" value="1"/>
</dbReference>
<reference evidence="8" key="1">
    <citation type="journal article" date="2002" name="Proc. Natl. Acad. Sci. U.S.A.">
        <title>Generation and initial analysis of more than 15,000 full-length human and mouse cDNA sequences.</title>
        <authorList>
            <consortium name="Mammalian Gene Collection Program Team"/>
            <person name="Strausberg R.L."/>
            <person name="Feingold E.A."/>
            <person name="Grouse L.H."/>
            <person name="Derge J.G."/>
            <person name="Klausner R.D."/>
            <person name="Collins F.S."/>
            <person name="Wagner L."/>
            <person name="Shenmen C.M."/>
            <person name="Schuler G.D."/>
            <person name="Altschul S.F."/>
            <person name="Zeeberg B."/>
            <person name="Buetow K.H."/>
            <person name="Schaefer C.F."/>
            <person name="Bhat N.K."/>
            <person name="Hopkins R.F."/>
            <person name="Jordan H."/>
            <person name="Moore T."/>
            <person name="Max S.I."/>
            <person name="Wang J."/>
            <person name="Hsieh F."/>
            <person name="Diatchenko L."/>
            <person name="Marusina K."/>
            <person name="Farmer A.A."/>
            <person name="Rubin G.M."/>
            <person name="Hong L."/>
            <person name="Stapleton M."/>
            <person name="Soares M.B."/>
            <person name="Bonaldo M.F."/>
            <person name="Casavant T.L."/>
            <person name="Scheetz T.E."/>
            <person name="Brownstein M.J."/>
            <person name="Usdin T.B."/>
            <person name="Toshiyuki S."/>
            <person name="Carninci P."/>
            <person name="Prange C."/>
            <person name="Raha S.S."/>
            <person name="Loquellano N.A."/>
            <person name="Peters G.J."/>
            <person name="Abramson R.D."/>
            <person name="Mullahy S.J."/>
            <person name="Bosak S.A."/>
            <person name="McEwan P.J."/>
            <person name="McKernan K.J."/>
            <person name="Malek J.A."/>
            <person name="Gunaratne P.H."/>
            <person name="Richards S."/>
            <person name="Worley K.C."/>
            <person name="Hale S."/>
            <person name="Garcia A.M."/>
            <person name="Gay L.J."/>
            <person name="Hulyk S.W."/>
            <person name="Villalon D.K."/>
            <person name="Muzny D.M."/>
            <person name="Sodergren E.J."/>
            <person name="Lu X."/>
            <person name="Gibbs R.A."/>
            <person name="Fahey J."/>
            <person name="Helton E."/>
            <person name="Ketteman M."/>
            <person name="Madan A."/>
            <person name="Rodrigues S."/>
            <person name="Sanchez A."/>
            <person name="Whiting M."/>
            <person name="Madan A."/>
            <person name="Young A.C."/>
            <person name="Shevchenko Y."/>
            <person name="Bouffard G.G."/>
            <person name="Blakesley R.W."/>
            <person name="Touchman J.W."/>
            <person name="Green E.D."/>
            <person name="Dickson M.C."/>
            <person name="Rodriguez A.C."/>
            <person name="Grimwood J."/>
            <person name="Schmutz J."/>
            <person name="Myers R.M."/>
            <person name="Butterfield Y.S."/>
            <person name="Krzywinski M.I."/>
            <person name="Skalska U."/>
            <person name="Smailus D.E."/>
            <person name="Schnerch A."/>
            <person name="Schein J.E."/>
            <person name="Jones S.J."/>
            <person name="Marra M.A."/>
        </authorList>
    </citation>
    <scope>NUCLEOTIDE SEQUENCE</scope>
</reference>
<dbReference type="OrthoDB" id="7357196at2759"/>
<evidence type="ECO:0000313" key="7">
    <source>
        <dbReference type="Proteomes" id="UP000000437"/>
    </source>
</evidence>
<dbReference type="HOGENOM" id="CLU_049894_10_1_1"/>
<evidence type="ECO:0000313" key="10">
    <source>
        <dbReference type="ZFIN" id="ZDB-GENE-070912-35"/>
    </source>
</evidence>
<accession>F6P9D5</accession>
<dbReference type="RefSeq" id="NP_001124136.1">
    <property type="nucleotide sequence ID" value="NM_001130664.1"/>
</dbReference>
<dbReference type="GeneID" id="100170830"/>
<proteinExistence type="evidence at transcript level"/>
<evidence type="ECO:0000313" key="6">
    <source>
        <dbReference type="Ensembl" id="ENSDARP00000134352"/>
    </source>
</evidence>
<dbReference type="SMR" id="B3DIG2"/>
<dbReference type="SMART" id="SM00034">
    <property type="entry name" value="CLECT"/>
    <property type="match status" value="1"/>
</dbReference>
<dbReference type="PROSITE" id="PS50041">
    <property type="entry name" value="C_TYPE_LECTIN_2"/>
    <property type="match status" value="1"/>
</dbReference>
<dbReference type="EMBL" id="BX511259">
    <property type="status" value="NOT_ANNOTATED_CDS"/>
    <property type="molecule type" value="Genomic_DNA"/>
</dbReference>
<dbReference type="AlphaFoldDB" id="B3DIG2"/>
<reference evidence="4" key="2">
    <citation type="submission" date="2008-04" db="EMBL/GenBank/DDBJ databases">
        <authorList>
            <consortium name="NIH - Zebrafish Gene Collection (ZGC) project"/>
        </authorList>
    </citation>
    <scope>NUCLEOTIDE SEQUENCE [LARGE SCALE MRNA]</scope>
</reference>
<organism evidence="4">
    <name type="scientific">Danio rerio</name>
    <name type="common">Zebrafish</name>
    <name type="synonym">Brachydanio rerio</name>
    <dbReference type="NCBI Taxonomy" id="7955"/>
    <lineage>
        <taxon>Eukaryota</taxon>
        <taxon>Metazoa</taxon>
        <taxon>Chordata</taxon>
        <taxon>Craniata</taxon>
        <taxon>Vertebrata</taxon>
        <taxon>Euteleostomi</taxon>
        <taxon>Actinopterygii</taxon>
        <taxon>Neopterygii</taxon>
        <taxon>Teleostei</taxon>
        <taxon>Ostariophysi</taxon>
        <taxon>Cypriniformes</taxon>
        <taxon>Danionidae</taxon>
        <taxon>Danioninae</taxon>
        <taxon>Danio</taxon>
    </lineage>
</organism>
<dbReference type="GeneTree" id="ENSGT00940000161814"/>
<dbReference type="KEGG" id="dre:100170830"/>
<keyword evidence="7" id="KW-1185">Reference proteome</keyword>
<reference evidence="5" key="4">
    <citation type="submission" date="2012-02" db="UniProtKB">
        <authorList>
            <consortium name="Ensembl"/>
        </authorList>
    </citation>
    <scope>IDENTIFICATION</scope>
    <source>
        <strain evidence="5">Tuebingen</strain>
    </source>
</reference>
<evidence type="ECO:0000313" key="8">
    <source>
        <dbReference type="RefSeq" id="NP_001124136.1"/>
    </source>
</evidence>
<dbReference type="Bgee" id="ENSDARG00000025783">
    <property type="expression patterns" value="Expressed in zone of skin and 7 other cell types or tissues"/>
</dbReference>
<accession>A0A0R4IG14</accession>
<reference evidence="8" key="3">
    <citation type="journal article" date="2011" name="Brief. Bioinform.">
        <title>Phylogenetic-based propagation of functional annotations within the Gene Ontology consortium.</title>
        <authorList>
            <person name="Gaudet P."/>
            <person name="Livstone M.S."/>
            <person name="Lewis S.E."/>
            <person name="Thomas P.D."/>
        </authorList>
    </citation>
    <scope>NUCLEOTIDE SEQUENCE</scope>
</reference>
<dbReference type="Ensembl" id="ENSDART00000055897.6">
    <property type="protein sequence ID" value="ENSDARP00000055896.5"/>
    <property type="gene ID" value="ENSDARG00000025783.10"/>
</dbReference>
<dbReference type="PANTHER" id="PTHR22803">
    <property type="entry name" value="MANNOSE, PHOSPHOLIPASE, LECTIN RECEPTOR RELATED"/>
    <property type="match status" value="1"/>
</dbReference>
<evidence type="ECO:0000313" key="5">
    <source>
        <dbReference type="Ensembl" id="ENSDARP00000055896"/>
    </source>
</evidence>
<dbReference type="Pfam" id="PF00059">
    <property type="entry name" value="Lectin_C"/>
    <property type="match status" value="1"/>
</dbReference>
<dbReference type="SUPFAM" id="SSF56436">
    <property type="entry name" value="C-type lectin-like"/>
    <property type="match status" value="1"/>
</dbReference>
<reference evidence="6" key="6">
    <citation type="submission" date="2015-11" db="UniProtKB">
        <authorList>
            <consortium name="Ensembl"/>
        </authorList>
    </citation>
    <scope>IDENTIFICATION</scope>
    <source>
        <strain evidence="6">Tuebingen</strain>
    </source>
</reference>
<feature type="chain" id="PRO_5035035088" evidence="2 8">
    <location>
        <begin position="19"/>
        <end position="146"/>
    </location>
</feature>
<sequence length="146" mass="16640">MAMLRNLLLLFMLSIGNASGSCPYGWINTGVKCYKFFSQSVSWITAEKNCQGFGGNLASVHNRLENDFLMNMVPSSSRCWIGGHDGEQEGQWLWTDGSMFDYNNWCSDEPNNQRSENCMEINWTSNHCWNDQGCSTSMGFMCERKL</sequence>
<name>B3DIG2_DANRE</name>
<dbReference type="CDD" id="cd00037">
    <property type="entry name" value="CLECT"/>
    <property type="match status" value="1"/>
</dbReference>
<dbReference type="EMBL" id="BC163133">
    <property type="protein sequence ID" value="AAI63133.1"/>
    <property type="molecule type" value="mRNA"/>
</dbReference>
<dbReference type="eggNOG" id="KOG4297">
    <property type="taxonomic scope" value="Eukaryota"/>
</dbReference>
<reference evidence="8 9" key="7">
    <citation type="submission" date="2025-04" db="UniProtKB">
        <authorList>
            <consortium name="RefSeq"/>
        </authorList>
    </citation>
    <scope>IDENTIFICATION</scope>
    <source>
        <strain evidence="9">Tuebingen</strain>
    </source>
</reference>
<dbReference type="FunFam" id="3.10.100.10:FF:000105">
    <property type="entry name" value="Lectin"/>
    <property type="match status" value="1"/>
</dbReference>
<gene>
    <name evidence="4 5 8 9 10" type="primary">si:ch211-125e6.11</name>
</gene>
<accession>B3DIG2</accession>
<dbReference type="PRINTS" id="PR00356">
    <property type="entry name" value="ANTIFREEZEII"/>
</dbReference>
<evidence type="ECO:0000313" key="4">
    <source>
        <dbReference type="EMBL" id="AAI63133.1"/>
    </source>
</evidence>
<evidence type="ECO:0000256" key="2">
    <source>
        <dbReference type="SAM" id="SignalP"/>
    </source>
</evidence>
<dbReference type="InterPro" id="IPR001304">
    <property type="entry name" value="C-type_lectin-like"/>
</dbReference>
<dbReference type="PaxDb" id="7955-ENSDARP00000055896"/>
<dbReference type="OMA" id="CDRNNAF"/>
<feature type="domain" description="C-type lectin" evidence="3">
    <location>
        <begin position="29"/>
        <end position="143"/>
    </location>
</feature>
<feature type="signal peptide" evidence="2">
    <location>
        <begin position="1"/>
        <end position="18"/>
    </location>
</feature>
<dbReference type="InterPro" id="IPR002353">
    <property type="entry name" value="AntifreezeII"/>
</dbReference>
<keyword evidence="2 8" id="KW-0732">Signal</keyword>
<evidence type="ECO:0000256" key="1">
    <source>
        <dbReference type="ARBA" id="ARBA00023157"/>
    </source>
</evidence>
<dbReference type="EMBL" id="BC163116">
    <property type="protein sequence ID" value="AAI63116.1"/>
    <property type="molecule type" value="mRNA"/>
</dbReference>
<protein>
    <submittedName>
        <fullName evidence="4 5">Si:ch211-125e6.11</fullName>
    </submittedName>
    <submittedName>
        <fullName evidence="8">Uncharacterized protein LOC100170830 precursor</fullName>
    </submittedName>
    <submittedName>
        <fullName evidence="9">Uncharacterized protein isoform X1</fullName>
    </submittedName>
</protein>
<dbReference type="InterPro" id="IPR016186">
    <property type="entry name" value="C-type_lectin-like/link_sf"/>
</dbReference>
<evidence type="ECO:0000313" key="9">
    <source>
        <dbReference type="RefSeq" id="XP_005167715.1"/>
    </source>
</evidence>
<dbReference type="Gene3D" id="3.10.100.10">
    <property type="entry name" value="Mannose-Binding Protein A, subunit A"/>
    <property type="match status" value="1"/>
</dbReference>
<keyword evidence="1" id="KW-1015">Disulfide bond</keyword>
<dbReference type="GO" id="GO:0038023">
    <property type="term" value="F:signaling receptor activity"/>
    <property type="evidence" value="ECO:0000318"/>
    <property type="project" value="GO_Central"/>
</dbReference>
<evidence type="ECO:0000259" key="3">
    <source>
        <dbReference type="PROSITE" id="PS50041"/>
    </source>
</evidence>
<dbReference type="InterPro" id="IPR050111">
    <property type="entry name" value="C-type_lectin/snaclec_domain"/>
</dbReference>
<dbReference type="Ensembl" id="ENSDART00000166030.2">
    <property type="protein sequence ID" value="ENSDARP00000134352.2"/>
    <property type="gene ID" value="ENSDARG00000025783.10"/>
</dbReference>
<dbReference type="RefSeq" id="XP_005167715.1">
    <property type="nucleotide sequence ID" value="XM_005167658.3"/>
</dbReference>
<dbReference type="AGR" id="ZFIN:ZDB-GENE-070912-35"/>
<reference evidence="5 7" key="5">
    <citation type="journal article" date="2013" name="Nature">
        <title>The zebrafish reference genome sequence and its relationship to the human genome.</title>
        <authorList>
            <consortium name="Genome Reference Consortium Zebrafish"/>
            <person name="Howe K."/>
            <person name="Clark M.D."/>
            <person name="Torroja C.F."/>
            <person name="Torrance J."/>
            <person name="Berthelot C."/>
            <person name="Muffato M."/>
            <person name="Collins J.E."/>
            <person name="Humphray S."/>
            <person name="McLaren K."/>
            <person name="Matthews L."/>
            <person name="McLaren S."/>
            <person name="Sealy I."/>
            <person name="Caccamo M."/>
            <person name="Churcher C."/>
            <person name="Scott C."/>
            <person name="Barrett J.C."/>
            <person name="Koch R."/>
            <person name="Rauch G.J."/>
            <person name="White S."/>
            <person name="Chow W."/>
            <person name="Kilian B."/>
            <person name="Quintais L.T."/>
            <person name="Guerra-Assuncao J.A."/>
            <person name="Zhou Y."/>
            <person name="Gu Y."/>
            <person name="Yen J."/>
            <person name="Vogel J.H."/>
            <person name="Eyre T."/>
            <person name="Redmond S."/>
            <person name="Banerjee R."/>
            <person name="Chi J."/>
            <person name="Fu B."/>
            <person name="Langley E."/>
            <person name="Maguire S.F."/>
            <person name="Laird G.K."/>
            <person name="Lloyd D."/>
            <person name="Kenyon E."/>
            <person name="Donaldson S."/>
            <person name="Sehra H."/>
            <person name="Almeida-King J."/>
            <person name="Loveland J."/>
            <person name="Trevanion S."/>
            <person name="Jones M."/>
            <person name="Quail M."/>
            <person name="Willey D."/>
            <person name="Hunt A."/>
            <person name="Burton J."/>
            <person name="Sims S."/>
            <person name="McLay K."/>
            <person name="Plumb B."/>
            <person name="Davis J."/>
            <person name="Clee C."/>
            <person name="Oliver K."/>
            <person name="Clark R."/>
            <person name="Riddle C."/>
            <person name="Elliot D."/>
            <person name="Eliott D."/>
            <person name="Threadgold G."/>
            <person name="Harden G."/>
            <person name="Ware D."/>
            <person name="Begum S."/>
            <person name="Mortimore B."/>
            <person name="Mortimer B."/>
            <person name="Kerry G."/>
            <person name="Heath P."/>
            <person name="Phillimore B."/>
            <person name="Tracey A."/>
            <person name="Corby N."/>
            <person name="Dunn M."/>
            <person name="Johnson C."/>
            <person name="Wood J."/>
            <person name="Clark S."/>
            <person name="Pelan S."/>
            <person name="Griffiths G."/>
            <person name="Smith M."/>
            <person name="Glithero R."/>
            <person name="Howden P."/>
            <person name="Barker N."/>
            <person name="Lloyd C."/>
            <person name="Stevens C."/>
            <person name="Harley J."/>
            <person name="Holt K."/>
            <person name="Panagiotidis G."/>
            <person name="Lovell J."/>
            <person name="Beasley H."/>
            <person name="Henderson C."/>
            <person name="Gordon D."/>
            <person name="Auger K."/>
            <person name="Wright D."/>
            <person name="Collins J."/>
            <person name="Raisen C."/>
            <person name="Dyer L."/>
            <person name="Leung K."/>
            <person name="Robertson L."/>
            <person name="Ambridge K."/>
            <person name="Leongamornlert D."/>
            <person name="McGuire S."/>
            <person name="Gilderthorp R."/>
            <person name="Griffiths C."/>
            <person name="Manthravadi D."/>
            <person name="Nichol S."/>
            <person name="Barker G."/>
            <person name="Whitehead S."/>
            <person name="Kay M."/>
            <person name="Brown J."/>
            <person name="Murnane C."/>
            <person name="Gray E."/>
            <person name="Humphries M."/>
            <person name="Sycamore N."/>
            <person name="Barker D."/>
            <person name="Saunders D."/>
            <person name="Wallis J."/>
            <person name="Babbage A."/>
            <person name="Hammond S."/>
            <person name="Mashreghi-Mohammadi M."/>
            <person name="Barr L."/>
            <person name="Martin S."/>
            <person name="Wray P."/>
            <person name="Ellington A."/>
            <person name="Matthews N."/>
            <person name="Ellwood M."/>
            <person name="Woodmansey R."/>
            <person name="Clark G."/>
            <person name="Cooper J."/>
            <person name="Cooper J."/>
            <person name="Tromans A."/>
            <person name="Grafham D."/>
            <person name="Skuce C."/>
            <person name="Pandian R."/>
            <person name="Andrews R."/>
            <person name="Harrison E."/>
            <person name="Kimberley A."/>
            <person name="Garnett J."/>
            <person name="Fosker N."/>
            <person name="Hall R."/>
            <person name="Garner P."/>
            <person name="Kelly D."/>
            <person name="Bird C."/>
            <person name="Palmer S."/>
            <person name="Gehring I."/>
            <person name="Berger A."/>
            <person name="Dooley C.M."/>
            <person name="Ersan-Urun Z."/>
            <person name="Eser C."/>
            <person name="Geiger H."/>
            <person name="Geisler M."/>
            <person name="Karotki L."/>
            <person name="Kirn A."/>
            <person name="Konantz J."/>
            <person name="Konantz M."/>
            <person name="Oberlander M."/>
            <person name="Rudolph-Geiger S."/>
            <person name="Teucke M."/>
            <person name="Lanz C."/>
            <person name="Raddatz G."/>
            <person name="Osoegawa K."/>
            <person name="Zhu B."/>
            <person name="Rapp A."/>
            <person name="Widaa S."/>
            <person name="Langford C."/>
            <person name="Yang F."/>
            <person name="Schuster S.C."/>
            <person name="Carter N.P."/>
            <person name="Harrow J."/>
            <person name="Ning Z."/>
            <person name="Herrero J."/>
            <person name="Searle S.M."/>
            <person name="Enright A."/>
            <person name="Geisler R."/>
            <person name="Plasterk R.H."/>
            <person name="Lee C."/>
            <person name="Westerfield M."/>
            <person name="de Jong P.J."/>
            <person name="Zon L.I."/>
            <person name="Postlethwait J.H."/>
            <person name="Nusslein-Volhard C."/>
            <person name="Hubbard T.J."/>
            <person name="Roest Crollius H."/>
            <person name="Rogers J."/>
            <person name="Stemple D.L."/>
        </authorList>
    </citation>
    <scope>NUCLEOTIDE SEQUENCE [LARGE SCALE GENOMIC DNA]</scope>
    <source>
        <strain evidence="5">Tuebingen</strain>
    </source>
</reference>
<dbReference type="ZFIN" id="ZDB-GENE-070912-35">
    <property type="gene designation" value="si:ch211-125e6.11"/>
</dbReference>
<dbReference type="Proteomes" id="UP000000437">
    <property type="component" value="Chromosome 9"/>
</dbReference>
<accession>A0A8N7XJ87</accession>